<evidence type="ECO:0000256" key="2">
    <source>
        <dbReference type="ARBA" id="ARBA00012944"/>
    </source>
</evidence>
<evidence type="ECO:0000256" key="13">
    <source>
        <dbReference type="ARBA" id="ARBA00023128"/>
    </source>
</evidence>
<gene>
    <name evidence="20" type="primary">ND5</name>
</gene>
<evidence type="ECO:0000256" key="4">
    <source>
        <dbReference type="ARBA" id="ARBA00022448"/>
    </source>
</evidence>
<dbReference type="Pfam" id="PF06455">
    <property type="entry name" value="NADH5_C"/>
    <property type="match status" value="1"/>
</dbReference>
<feature type="transmembrane region" description="Helical" evidence="16">
    <location>
        <begin position="131"/>
        <end position="153"/>
    </location>
</feature>
<keyword evidence="12 16" id="KW-0830">Ubiquinone</keyword>
<evidence type="ECO:0000256" key="9">
    <source>
        <dbReference type="ARBA" id="ARBA00022982"/>
    </source>
</evidence>
<evidence type="ECO:0000256" key="10">
    <source>
        <dbReference type="ARBA" id="ARBA00022989"/>
    </source>
</evidence>
<geneLocation type="mitochondrion" evidence="20"/>
<evidence type="ECO:0000256" key="8">
    <source>
        <dbReference type="ARBA" id="ARBA00022967"/>
    </source>
</evidence>
<feature type="transmembrane region" description="Helical" evidence="16">
    <location>
        <begin position="6"/>
        <end position="22"/>
    </location>
</feature>
<keyword evidence="14 16" id="KW-0472">Membrane</keyword>
<evidence type="ECO:0000256" key="3">
    <source>
        <dbReference type="ARBA" id="ARBA00021096"/>
    </source>
</evidence>
<dbReference type="GO" id="GO:0005743">
    <property type="term" value="C:mitochondrial inner membrane"/>
    <property type="evidence" value="ECO:0007669"/>
    <property type="project" value="UniProtKB-SubCell"/>
</dbReference>
<dbReference type="Pfam" id="PF00361">
    <property type="entry name" value="Proton_antipo_M"/>
    <property type="match status" value="1"/>
</dbReference>
<comment type="subcellular location">
    <subcellularLocation>
        <location evidence="1">Mitochondrion inner membrane</location>
        <topology evidence="1">Multi-pass membrane protein</topology>
    </subcellularLocation>
</comment>
<evidence type="ECO:0000256" key="16">
    <source>
        <dbReference type="RuleBase" id="RU003404"/>
    </source>
</evidence>
<dbReference type="PRINTS" id="PR01434">
    <property type="entry name" value="NADHDHGNASE5"/>
</dbReference>
<feature type="transmembrane region" description="Helical" evidence="16">
    <location>
        <begin position="29"/>
        <end position="50"/>
    </location>
</feature>
<organism evidence="20">
    <name type="scientific">Amphiura sp. JN-2020</name>
    <dbReference type="NCBI Taxonomy" id="2763518"/>
    <lineage>
        <taxon>Eukaryota</taxon>
        <taxon>Metazoa</taxon>
        <taxon>Echinodermata</taxon>
        <taxon>Eleutherozoa</taxon>
        <taxon>Asterozoa</taxon>
        <taxon>Ophiuroidea</taxon>
        <taxon>Myophiuroidea</taxon>
        <taxon>Metophiurida</taxon>
        <taxon>Ophintegrida</taxon>
        <taxon>Amphilepidida</taxon>
        <taxon>Ophiurina</taxon>
        <taxon>Gnathophiurina</taxon>
        <taxon>Amphiuroidea</taxon>
        <taxon>Amphiuridae</taxon>
        <taxon>Amphiura</taxon>
    </lineage>
</organism>
<dbReference type="EMBL" id="MN296491">
    <property type="protein sequence ID" value="QNQ65316.1"/>
    <property type="molecule type" value="Genomic_DNA"/>
</dbReference>
<reference evidence="20" key="1">
    <citation type="journal article" date="2019" name="Mitochondrial DNA Part B Resour">
        <title>The complete mitochondrial genome of a deep sea ophiuroid of the genus Amphiura (Ophiuroidea: Amphiuridae).</title>
        <authorList>
            <person name="Na J."/>
            <person name="Zhang D."/>
            <person name="Cheng H."/>
            <person name="Yang J."/>
            <person name="Zhang R."/>
            <person name="Chen W."/>
            <person name="Wang C."/>
        </authorList>
    </citation>
    <scope>NUCLEOTIDE SEQUENCE</scope>
</reference>
<keyword evidence="9" id="KW-0249">Electron transport</keyword>
<feature type="transmembrane region" description="Helical" evidence="16">
    <location>
        <begin position="196"/>
        <end position="218"/>
    </location>
</feature>
<feature type="transmembrane region" description="Helical" evidence="16">
    <location>
        <begin position="483"/>
        <end position="503"/>
    </location>
</feature>
<feature type="transmembrane region" description="Helical" evidence="16">
    <location>
        <begin position="165"/>
        <end position="184"/>
    </location>
</feature>
<keyword evidence="5" id="KW-0679">Respiratory chain</keyword>
<dbReference type="InterPro" id="IPR001516">
    <property type="entry name" value="Proton_antipo_N"/>
</dbReference>
<accession>A0A7H0R1L7</accession>
<dbReference type="InterPro" id="IPR003945">
    <property type="entry name" value="NU5C-like"/>
</dbReference>
<evidence type="ECO:0000256" key="1">
    <source>
        <dbReference type="ARBA" id="ARBA00004448"/>
    </source>
</evidence>
<proteinExistence type="inferred from homology"/>
<feature type="transmembrane region" description="Helical" evidence="16">
    <location>
        <begin position="549"/>
        <end position="566"/>
    </location>
</feature>
<keyword evidence="13 16" id="KW-0496">Mitochondrion</keyword>
<keyword evidence="11 16" id="KW-0520">NAD</keyword>
<name>A0A7H0R1L7_9ECHI</name>
<dbReference type="GO" id="GO:0042773">
    <property type="term" value="P:ATP synthesis coupled electron transport"/>
    <property type="evidence" value="ECO:0007669"/>
    <property type="project" value="InterPro"/>
</dbReference>
<evidence type="ECO:0000259" key="18">
    <source>
        <dbReference type="Pfam" id="PF00662"/>
    </source>
</evidence>
<keyword evidence="8" id="KW-1278">Translocase</keyword>
<evidence type="ECO:0000256" key="12">
    <source>
        <dbReference type="ARBA" id="ARBA00023075"/>
    </source>
</evidence>
<dbReference type="EC" id="7.1.1.2" evidence="2 16"/>
<evidence type="ECO:0000256" key="7">
    <source>
        <dbReference type="ARBA" id="ARBA00022792"/>
    </source>
</evidence>
<evidence type="ECO:0000256" key="14">
    <source>
        <dbReference type="ARBA" id="ARBA00023136"/>
    </source>
</evidence>
<keyword evidence="7" id="KW-0999">Mitochondrion inner membrane</keyword>
<dbReference type="Pfam" id="PF00662">
    <property type="entry name" value="Proton_antipo_N"/>
    <property type="match status" value="1"/>
</dbReference>
<protein>
    <recommendedName>
        <fullName evidence="3 16">NADH-ubiquinone oxidoreductase chain 5</fullName>
        <ecNumber evidence="2 16">7.1.1.2</ecNumber>
    </recommendedName>
</protein>
<feature type="domain" description="NADH-Ubiquinone oxidoreductase (complex I) chain 5 N-terminal" evidence="18">
    <location>
        <begin position="62"/>
        <end position="112"/>
    </location>
</feature>
<keyword evidence="4 16" id="KW-0813">Transport</keyword>
<feature type="domain" description="NADH dehydrogenase subunit 5 C-terminal" evidence="19">
    <location>
        <begin position="418"/>
        <end position="595"/>
    </location>
</feature>
<dbReference type="GO" id="GO:0008137">
    <property type="term" value="F:NADH dehydrogenase (ubiquinone) activity"/>
    <property type="evidence" value="ECO:0007669"/>
    <property type="project" value="UniProtKB-EC"/>
</dbReference>
<dbReference type="PANTHER" id="PTHR42829:SF2">
    <property type="entry name" value="NADH-UBIQUINONE OXIDOREDUCTASE CHAIN 5"/>
    <property type="match status" value="1"/>
</dbReference>
<feature type="transmembrane region" description="Helical" evidence="16">
    <location>
        <begin position="269"/>
        <end position="290"/>
    </location>
</feature>
<evidence type="ECO:0000256" key="5">
    <source>
        <dbReference type="ARBA" id="ARBA00022660"/>
    </source>
</evidence>
<feature type="transmembrane region" description="Helical" evidence="16">
    <location>
        <begin position="450"/>
        <end position="471"/>
    </location>
</feature>
<comment type="similarity">
    <text evidence="16">Belongs to the complex I subunit 5 family.</text>
</comment>
<comment type="function">
    <text evidence="16">Core subunit of the mitochondrial membrane respiratory chain NADH dehydrogenase (Complex I) which catalyzes electron transfer from NADH through the respiratory chain, using ubiquinone as an electron acceptor. Essential for the catalytic activity and assembly of complex I.</text>
</comment>
<evidence type="ECO:0000256" key="11">
    <source>
        <dbReference type="ARBA" id="ARBA00023027"/>
    </source>
</evidence>
<dbReference type="GO" id="GO:0015990">
    <property type="term" value="P:electron transport coupled proton transport"/>
    <property type="evidence" value="ECO:0007669"/>
    <property type="project" value="TreeGrafter"/>
</dbReference>
<feature type="transmembrane region" description="Helical" evidence="16">
    <location>
        <begin position="403"/>
        <end position="429"/>
    </location>
</feature>
<feature type="transmembrane region" description="Helical" evidence="16">
    <location>
        <begin position="107"/>
        <end position="125"/>
    </location>
</feature>
<feature type="transmembrane region" description="Helical" evidence="16">
    <location>
        <begin position="70"/>
        <end position="95"/>
    </location>
</feature>
<dbReference type="PANTHER" id="PTHR42829">
    <property type="entry name" value="NADH-UBIQUINONE OXIDOREDUCTASE CHAIN 5"/>
    <property type="match status" value="1"/>
</dbReference>
<dbReference type="NCBIfam" id="TIGR01974">
    <property type="entry name" value="NDH_I_L"/>
    <property type="match status" value="1"/>
</dbReference>
<feature type="transmembrane region" description="Helical" evidence="16">
    <location>
        <begin position="364"/>
        <end position="383"/>
    </location>
</feature>
<evidence type="ECO:0000259" key="17">
    <source>
        <dbReference type="Pfam" id="PF00361"/>
    </source>
</evidence>
<keyword evidence="10 16" id="KW-1133">Transmembrane helix</keyword>
<evidence type="ECO:0000259" key="19">
    <source>
        <dbReference type="Pfam" id="PF06455"/>
    </source>
</evidence>
<dbReference type="InterPro" id="IPR001750">
    <property type="entry name" value="ND/Mrp_TM"/>
</dbReference>
<sequence length="598" mass="65226">MILWNALLISLVVYLLIIFFSPNTNQSKITISLLSSATLISISINTYWIILGLPNHTININWITNSLQEINLAFSLDFVFIIFASTALFVTWSIVEFSHYYMKGDPNKATFFNILLLFLLFMLLLTSSNSLFTLFIGWEGVGILSFILISWWYSRSEANSAALQAIIYNRIGDSGIILFILLIMSSLNTWNLNETILINSFSPIPTWCLIGIVIAAMGKSAQFSLHPWLPSAMEGPTPVSALLHSSTMVVAGVFLLIRTYPLLNNSIAIQQSITLIGALTAIFAGSVALGQYDIKKIIAYSTTSQLGLMVFCVGVGLPWLALYHICTHAFFKALLFLCSGSIIHSTNNEQDLRKMGNSGWNLPLTSGALAIGSLSLCGFPFLAGFYSKDLILEAAQISTTNSISIILVLIATLTTALYSIRLIMFLFLSNNNGNEIVPLGEAAPNQGGPLLRLLLGVFLAGWAFGACLFPPTPLLIPLGVKSLPLIVTIIPIFLVFLNSYIPLTWSSRHINLSSFLASNWLYAPLFHSLTALQTIQGSGQGVLRTLDQGWTALLGPIGGPLIISISTRTVRSAQSGKISHYLIYSLILGAILLVLSNT</sequence>
<dbReference type="AlphaFoldDB" id="A0A7H0R1L7"/>
<evidence type="ECO:0000256" key="6">
    <source>
        <dbReference type="ARBA" id="ARBA00022692"/>
    </source>
</evidence>
<feature type="domain" description="NADH:quinone oxidoreductase/Mrp antiporter transmembrane" evidence="17">
    <location>
        <begin position="128"/>
        <end position="411"/>
    </location>
</feature>
<dbReference type="GO" id="GO:0003954">
    <property type="term" value="F:NADH dehydrogenase activity"/>
    <property type="evidence" value="ECO:0007669"/>
    <property type="project" value="TreeGrafter"/>
</dbReference>
<dbReference type="InterPro" id="IPR018393">
    <property type="entry name" value="NADHpl_OxRdtase_5_subgr"/>
</dbReference>
<evidence type="ECO:0000313" key="20">
    <source>
        <dbReference type="EMBL" id="QNQ65316.1"/>
    </source>
</evidence>
<keyword evidence="6 16" id="KW-0812">Transmembrane</keyword>
<evidence type="ECO:0000256" key="15">
    <source>
        <dbReference type="ARBA" id="ARBA00049551"/>
    </source>
</evidence>
<dbReference type="InterPro" id="IPR010934">
    <property type="entry name" value="NADH_DH_su5_C"/>
</dbReference>
<comment type="catalytic activity">
    <reaction evidence="15 16">
        <text>a ubiquinone + NADH + 5 H(+)(in) = a ubiquinol + NAD(+) + 4 H(+)(out)</text>
        <dbReference type="Rhea" id="RHEA:29091"/>
        <dbReference type="Rhea" id="RHEA-COMP:9565"/>
        <dbReference type="Rhea" id="RHEA-COMP:9566"/>
        <dbReference type="ChEBI" id="CHEBI:15378"/>
        <dbReference type="ChEBI" id="CHEBI:16389"/>
        <dbReference type="ChEBI" id="CHEBI:17976"/>
        <dbReference type="ChEBI" id="CHEBI:57540"/>
        <dbReference type="ChEBI" id="CHEBI:57945"/>
        <dbReference type="EC" id="7.1.1.2"/>
    </reaction>
</comment>
<feature type="transmembrane region" description="Helical" evidence="16">
    <location>
        <begin position="578"/>
        <end position="596"/>
    </location>
</feature>